<dbReference type="InterPro" id="IPR002625">
    <property type="entry name" value="Smr_dom"/>
</dbReference>
<evidence type="ECO:0000313" key="3">
    <source>
        <dbReference type="Proteomes" id="UP000184335"/>
    </source>
</evidence>
<dbReference type="AlphaFoldDB" id="A0A1M6A277"/>
<dbReference type="RefSeq" id="WP_073177321.1">
    <property type="nucleotide sequence ID" value="NZ_FQYI01000001.1"/>
</dbReference>
<dbReference type="Gene3D" id="3.30.1370.110">
    <property type="match status" value="1"/>
</dbReference>
<reference evidence="2 3" key="1">
    <citation type="submission" date="2016-11" db="EMBL/GenBank/DDBJ databases">
        <authorList>
            <person name="Jaros S."/>
            <person name="Januszkiewicz K."/>
            <person name="Wedrychowicz H."/>
        </authorList>
    </citation>
    <scope>NUCLEOTIDE SEQUENCE [LARGE SCALE GENOMIC DNA]</scope>
    <source>
        <strain evidence="2 3">DSM 25479</strain>
    </source>
</reference>
<dbReference type="OrthoDB" id="1524810at2"/>
<dbReference type="EMBL" id="FQYI01000001">
    <property type="protein sequence ID" value="SHI30562.1"/>
    <property type="molecule type" value="Genomic_DNA"/>
</dbReference>
<dbReference type="PROSITE" id="PS50828">
    <property type="entry name" value="SMR"/>
    <property type="match status" value="1"/>
</dbReference>
<feature type="domain" description="Smr" evidence="1">
    <location>
        <begin position="102"/>
        <end position="164"/>
    </location>
</feature>
<keyword evidence="3" id="KW-1185">Reference proteome</keyword>
<sequence length="164" mass="18704">MKIGDSVSVLDENLSGKISSVKGELVSFIDEHGFSHEFPQSKLVLRNAGIYDGVKPEKKFEISKPVSKKHNRNHFTIDLHFEKLVENPDKYDSFERFFIQKEKLLEAIDFCRAHRQKKMEIIHGIGDGTLQQLVIQTLEGMSGITFHHNAVLKHQSASIIVEFS</sequence>
<protein>
    <recommendedName>
        <fullName evidence="1">Smr domain-containing protein</fullName>
    </recommendedName>
</protein>
<dbReference type="InterPro" id="IPR036063">
    <property type="entry name" value="Smr_dom_sf"/>
</dbReference>
<dbReference type="Proteomes" id="UP000184335">
    <property type="component" value="Unassembled WGS sequence"/>
</dbReference>
<gene>
    <name evidence="2" type="ORF">SAMN05443429_101111</name>
</gene>
<organism evidence="2 3">
    <name type="scientific">Cruoricaptor ignavus</name>
    <dbReference type="NCBI Taxonomy" id="1118202"/>
    <lineage>
        <taxon>Bacteria</taxon>
        <taxon>Pseudomonadati</taxon>
        <taxon>Bacteroidota</taxon>
        <taxon>Flavobacteriia</taxon>
        <taxon>Flavobacteriales</taxon>
        <taxon>Weeksellaceae</taxon>
        <taxon>Cruoricaptor</taxon>
    </lineage>
</organism>
<dbReference type="Pfam" id="PF01713">
    <property type="entry name" value="Smr"/>
    <property type="match status" value="1"/>
</dbReference>
<evidence type="ECO:0000259" key="1">
    <source>
        <dbReference type="PROSITE" id="PS50828"/>
    </source>
</evidence>
<dbReference type="STRING" id="1118202.SAMN05443429_101111"/>
<name>A0A1M6A277_9FLAO</name>
<proteinExistence type="predicted"/>
<accession>A0A1M6A277</accession>
<evidence type="ECO:0000313" key="2">
    <source>
        <dbReference type="EMBL" id="SHI30562.1"/>
    </source>
</evidence>